<proteinExistence type="predicted"/>
<dbReference type="AlphaFoldDB" id="A0A0K8P680"/>
<protein>
    <recommendedName>
        <fullName evidence="1">Lon N-terminal domain-containing protein</fullName>
    </recommendedName>
</protein>
<dbReference type="InterPro" id="IPR015947">
    <property type="entry name" value="PUA-like_sf"/>
</dbReference>
<dbReference type="EMBL" id="BBYR01000055">
    <property type="protein sequence ID" value="GAP37710.1"/>
    <property type="molecule type" value="Genomic_DNA"/>
</dbReference>
<feature type="domain" description="Lon N-terminal" evidence="1">
    <location>
        <begin position="17"/>
        <end position="213"/>
    </location>
</feature>
<dbReference type="PANTHER" id="PTHR46732">
    <property type="entry name" value="ATP-DEPENDENT PROTEASE LA (LON) DOMAIN PROTEIN"/>
    <property type="match status" value="1"/>
</dbReference>
<dbReference type="OrthoDB" id="8558970at2"/>
<dbReference type="SUPFAM" id="SSF88697">
    <property type="entry name" value="PUA domain-like"/>
    <property type="match status" value="1"/>
</dbReference>
<evidence type="ECO:0000313" key="3">
    <source>
        <dbReference type="Proteomes" id="UP000037660"/>
    </source>
</evidence>
<dbReference type="Gene3D" id="2.30.130.40">
    <property type="entry name" value="LON domain-like"/>
    <property type="match status" value="1"/>
</dbReference>
<dbReference type="Gene3D" id="1.10.4060.10">
    <property type="entry name" value="BPP1347 like domain"/>
    <property type="match status" value="1"/>
</dbReference>
<gene>
    <name evidence="2" type="ORF">ISF6_3655</name>
</gene>
<dbReference type="InterPro" id="IPR003111">
    <property type="entry name" value="Lon_prtase_N"/>
</dbReference>
<dbReference type="SMART" id="SM00464">
    <property type="entry name" value="LON"/>
    <property type="match status" value="1"/>
</dbReference>
<dbReference type="Pfam" id="PF02190">
    <property type="entry name" value="LON_substr_bdg"/>
    <property type="match status" value="1"/>
</dbReference>
<accession>A0A0K8P680</accession>
<sequence>MAAEPWPSGDAADVAARRTLPLFPLQAVLFPDGLLGLKVFEARYLDLASRCLREGSGFGVVALRQGGEVQRPGEPVALEPAGTVAEILEVDSPRSGILQLRCRGSRRFRLHGTRQAPDGLWLGEVEDLPDDEAVPPEPQRAGAVEALRRAVESLRGQGAEPFLAPLRYDDAGWVANRWCEILPISLAAKQRLMALEAPQLRLQLVDDYLREKGVVG</sequence>
<evidence type="ECO:0000259" key="1">
    <source>
        <dbReference type="PROSITE" id="PS51787"/>
    </source>
</evidence>
<dbReference type="PANTHER" id="PTHR46732:SF8">
    <property type="entry name" value="ATP-DEPENDENT PROTEASE LA (LON) DOMAIN PROTEIN"/>
    <property type="match status" value="1"/>
</dbReference>
<dbReference type="InterPro" id="IPR046336">
    <property type="entry name" value="Lon_prtase_N_sf"/>
</dbReference>
<dbReference type="RefSeq" id="WP_054021628.1">
    <property type="nucleotide sequence ID" value="NZ_BBYR01000055.1"/>
</dbReference>
<evidence type="ECO:0000313" key="2">
    <source>
        <dbReference type="EMBL" id="GAP37710.1"/>
    </source>
</evidence>
<keyword evidence="3" id="KW-1185">Reference proteome</keyword>
<reference evidence="3" key="1">
    <citation type="submission" date="2015-07" db="EMBL/GenBank/DDBJ databases">
        <title>Discovery of a poly(ethylene terephthalate assimilation.</title>
        <authorList>
            <person name="Yoshida S."/>
            <person name="Hiraga K."/>
            <person name="Takehana T."/>
            <person name="Taniguchi I."/>
            <person name="Yamaji H."/>
            <person name="Maeda Y."/>
            <person name="Toyohara K."/>
            <person name="Miyamoto K."/>
            <person name="Kimura Y."/>
            <person name="Oda K."/>
        </authorList>
    </citation>
    <scope>NUCLEOTIDE SEQUENCE [LARGE SCALE GENOMIC DNA]</scope>
    <source>
        <strain evidence="3">NBRC 110686 / TISTR 2288 / 201-F6</strain>
    </source>
</reference>
<reference evidence="2 3" key="2">
    <citation type="journal article" date="2016" name="Science">
        <title>A bacterium that degrades and assimilates poly(ethylene terephthalate).</title>
        <authorList>
            <person name="Yoshida S."/>
            <person name="Hiraga K."/>
            <person name="Takehana T."/>
            <person name="Taniguchi I."/>
            <person name="Yamaji H."/>
            <person name="Maeda Y."/>
            <person name="Toyohara K."/>
            <person name="Miyamoto K."/>
            <person name="Kimura Y."/>
            <person name="Oda K."/>
        </authorList>
    </citation>
    <scope>NUCLEOTIDE SEQUENCE [LARGE SCALE GENOMIC DNA]</scope>
    <source>
        <strain evidence="3">NBRC 110686 / TISTR 2288 / 201-F6</strain>
    </source>
</reference>
<name>A0A0K8P680_PISS1</name>
<organism evidence="2 3">
    <name type="scientific">Piscinibacter sakaiensis</name>
    <name type="common">Ideonella sakaiensis</name>
    <dbReference type="NCBI Taxonomy" id="1547922"/>
    <lineage>
        <taxon>Bacteria</taxon>
        <taxon>Pseudomonadati</taxon>
        <taxon>Pseudomonadota</taxon>
        <taxon>Betaproteobacteria</taxon>
        <taxon>Burkholderiales</taxon>
        <taxon>Sphaerotilaceae</taxon>
        <taxon>Piscinibacter</taxon>
    </lineage>
</organism>
<dbReference type="Proteomes" id="UP000037660">
    <property type="component" value="Unassembled WGS sequence"/>
</dbReference>
<dbReference type="STRING" id="1547922.ISF6_3655"/>
<comment type="caution">
    <text evidence="2">The sequence shown here is derived from an EMBL/GenBank/DDBJ whole genome shotgun (WGS) entry which is preliminary data.</text>
</comment>
<dbReference type="PROSITE" id="PS51787">
    <property type="entry name" value="LON_N"/>
    <property type="match status" value="1"/>
</dbReference>